<protein>
    <submittedName>
        <fullName evidence="1">Uncharacterized protein</fullName>
    </submittedName>
</protein>
<sequence length="391" mass="42235">MDSALFLQFDVAPAVRAALAAIGRSEDVHWSPDGRRIALAAFGRDALLVIDVTIGDGDVPQLALTRAVEVRCAAFRCPHGVFWIDERTVMVANREGDVLVVEPPAGIGADGVREVEVLQALRAKGPDQVMTPGSVSVVRVGADLYEALVCNNYVDRVTRHLLDARADYAIRSSCVLLHAGLGVPDGVAVSHDGAWIAISNHEHHCVCLYRNRIDLDAVSEPEGVLQGIAYPHGVRFMPDDGHILVADAGAPCVHLFARGDAGWEGRRTAARSLRVLDDGTYLRGRHNPKEGGPKGIALDPAGRVMAITCEECPLAFVDLKPFVPVRSAANGADAGAEVERLRAIVLREAARARRSDIAAWHQATERLRAIEASLSWRVTAPLRWIAGRVRR</sequence>
<dbReference type="AlphaFoldDB" id="A0A2I6S9S5"/>
<dbReference type="InterPro" id="IPR011044">
    <property type="entry name" value="Quino_amine_DH_bsu"/>
</dbReference>
<dbReference type="SUPFAM" id="SSF50969">
    <property type="entry name" value="YVTN repeat-like/Quinoprotein amine dehydrogenase"/>
    <property type="match status" value="1"/>
</dbReference>
<reference evidence="1 2" key="1">
    <citation type="submission" date="2018-01" db="EMBL/GenBank/DDBJ databases">
        <authorList>
            <person name="Fu G.-Y."/>
        </authorList>
    </citation>
    <scope>NUCLEOTIDE SEQUENCE [LARGE SCALE GENOMIC DNA]</scope>
    <source>
        <strain evidence="1 2">SY39</strain>
    </source>
</reference>
<proteinExistence type="predicted"/>
<dbReference type="RefSeq" id="WP_102248044.1">
    <property type="nucleotide sequence ID" value="NZ_CP025682.1"/>
</dbReference>
<dbReference type="Gene3D" id="2.130.10.10">
    <property type="entry name" value="YVTN repeat-like/Quinoprotein amine dehydrogenase"/>
    <property type="match status" value="1"/>
</dbReference>
<dbReference type="Proteomes" id="UP000242205">
    <property type="component" value="Chromosome"/>
</dbReference>
<accession>A0A2I6S9S5</accession>
<organism evidence="1 2">
    <name type="scientific">Pseudazoarcus pumilus</name>
    <dbReference type="NCBI Taxonomy" id="2067960"/>
    <lineage>
        <taxon>Bacteria</taxon>
        <taxon>Pseudomonadati</taxon>
        <taxon>Pseudomonadota</taxon>
        <taxon>Betaproteobacteria</taxon>
        <taxon>Rhodocyclales</taxon>
        <taxon>Zoogloeaceae</taxon>
        <taxon>Pseudazoarcus</taxon>
    </lineage>
</organism>
<dbReference type="InterPro" id="IPR015943">
    <property type="entry name" value="WD40/YVTN_repeat-like_dom_sf"/>
</dbReference>
<dbReference type="EMBL" id="CP025682">
    <property type="protein sequence ID" value="AUN95999.1"/>
    <property type="molecule type" value="Genomic_DNA"/>
</dbReference>
<evidence type="ECO:0000313" key="1">
    <source>
        <dbReference type="EMBL" id="AUN95999.1"/>
    </source>
</evidence>
<evidence type="ECO:0000313" key="2">
    <source>
        <dbReference type="Proteomes" id="UP000242205"/>
    </source>
</evidence>
<dbReference type="OrthoDB" id="8896907at2"/>
<gene>
    <name evidence="1" type="ORF">C0099_14260</name>
</gene>
<dbReference type="KEGG" id="atw:C0099_14260"/>
<keyword evidence="2" id="KW-1185">Reference proteome</keyword>
<name>A0A2I6S9S5_9RHOO</name>